<name>A0A0F9BLJ3_9ZZZZ</name>
<sequence>MADTTQMGTRRFGRWNWVGLQTLAEREVRRFLAVWTQTL</sequence>
<comment type="caution">
    <text evidence="1">The sequence shown here is derived from an EMBL/GenBank/DDBJ whole genome shotgun (WGS) entry which is preliminary data.</text>
</comment>
<gene>
    <name evidence="1" type="ORF">LCGC14_2513030</name>
</gene>
<proteinExistence type="predicted"/>
<feature type="non-terminal residue" evidence="1">
    <location>
        <position position="39"/>
    </location>
</feature>
<reference evidence="1" key="1">
    <citation type="journal article" date="2015" name="Nature">
        <title>Complex archaea that bridge the gap between prokaryotes and eukaryotes.</title>
        <authorList>
            <person name="Spang A."/>
            <person name="Saw J.H."/>
            <person name="Jorgensen S.L."/>
            <person name="Zaremba-Niedzwiedzka K."/>
            <person name="Martijn J."/>
            <person name="Lind A.E."/>
            <person name="van Eijk R."/>
            <person name="Schleper C."/>
            <person name="Guy L."/>
            <person name="Ettema T.J."/>
        </authorList>
    </citation>
    <scope>NUCLEOTIDE SEQUENCE</scope>
</reference>
<dbReference type="EMBL" id="LAZR01040353">
    <property type="protein sequence ID" value="KKL14702.1"/>
    <property type="molecule type" value="Genomic_DNA"/>
</dbReference>
<protein>
    <submittedName>
        <fullName evidence="1">Uncharacterized protein</fullName>
    </submittedName>
</protein>
<accession>A0A0F9BLJ3</accession>
<evidence type="ECO:0000313" key="1">
    <source>
        <dbReference type="EMBL" id="KKL14702.1"/>
    </source>
</evidence>
<dbReference type="AlphaFoldDB" id="A0A0F9BLJ3"/>
<organism evidence="1">
    <name type="scientific">marine sediment metagenome</name>
    <dbReference type="NCBI Taxonomy" id="412755"/>
    <lineage>
        <taxon>unclassified sequences</taxon>
        <taxon>metagenomes</taxon>
        <taxon>ecological metagenomes</taxon>
    </lineage>
</organism>